<dbReference type="PANTHER" id="PTHR47272">
    <property type="entry name" value="DDE_TNP_1_7 DOMAIN-CONTAINING PROTEIN"/>
    <property type="match status" value="1"/>
</dbReference>
<sequence>MAQRKKYSVADVIDFVTNGDVSDLSDLSDDDEFLANENVNTDNCAAADVDDNHDDDDDGDDDDIPLAALKKKHEYQWVKKDLNSDYIDTSLCEHQFKDIPDKISSPFQYFKYFFTDELLQLIVENTNLYSTQKSGKCINTALDEISMLIGMQMLMGLVKLPAYSSFWSTSLRYPLIADNMPRNRYKLLRQNLHFVDNTTFLEDSGKLFKIAPVIELIRKQCISLEPERFHAIDEQIIPSKTKYSKIRQYNPKKPCKWGFKNMVRAGRSGMMYDFYLYAGKESTIPAEYSHLSVSAQSVAYLCMELPKHEDKVVFFDNWFSTLDLIQYLKGIGIKGAGTFRPNRLHGCPVIPSKELKKKDRGSLDYRIDKNSALIVVKWLDNSIVHLVSNCFGIAPLSTIYRWCSKTKEKKKRCFPIYSGSIQ</sequence>
<accession>A0ABM4B0S0</accession>
<reference evidence="3" key="2">
    <citation type="submission" date="2025-08" db="UniProtKB">
        <authorList>
            <consortium name="RefSeq"/>
        </authorList>
    </citation>
    <scope>IDENTIFICATION</scope>
</reference>
<dbReference type="GeneID" id="136073964"/>
<dbReference type="InterPro" id="IPR029526">
    <property type="entry name" value="PGBD"/>
</dbReference>
<dbReference type="PANTHER" id="PTHR47272:SF1">
    <property type="entry name" value="PIGGYBAC TRANSPOSABLE ELEMENT-DERIVED PROTEIN 3-LIKE"/>
    <property type="match status" value="1"/>
</dbReference>
<evidence type="ECO:0000313" key="3">
    <source>
        <dbReference type="RefSeq" id="XP_065642334.1"/>
    </source>
</evidence>
<dbReference type="RefSeq" id="XP_065642334.1">
    <property type="nucleotide sequence ID" value="XM_065786262.1"/>
</dbReference>
<dbReference type="Pfam" id="PF13843">
    <property type="entry name" value="DDE_Tnp_1_7"/>
    <property type="match status" value="1"/>
</dbReference>
<gene>
    <name evidence="3" type="primary">LOC136073964</name>
</gene>
<protein>
    <submittedName>
        <fullName evidence="3">PiggyBac transposable element-derived protein 2-like</fullName>
    </submittedName>
</protein>
<name>A0ABM4B0S0_HYDVU</name>
<reference evidence="2" key="1">
    <citation type="submission" date="2025-05" db="UniProtKB">
        <authorList>
            <consortium name="RefSeq"/>
        </authorList>
    </citation>
    <scope>NUCLEOTIDE SEQUENCE [LARGE SCALE GENOMIC DNA]</scope>
</reference>
<dbReference type="Proteomes" id="UP001652625">
    <property type="component" value="Chromosome 01"/>
</dbReference>
<evidence type="ECO:0000313" key="2">
    <source>
        <dbReference type="Proteomes" id="UP001652625"/>
    </source>
</evidence>
<organism evidence="2 3">
    <name type="scientific">Hydra vulgaris</name>
    <name type="common">Hydra</name>
    <name type="synonym">Hydra attenuata</name>
    <dbReference type="NCBI Taxonomy" id="6087"/>
    <lineage>
        <taxon>Eukaryota</taxon>
        <taxon>Metazoa</taxon>
        <taxon>Cnidaria</taxon>
        <taxon>Hydrozoa</taxon>
        <taxon>Hydroidolina</taxon>
        <taxon>Anthoathecata</taxon>
        <taxon>Aplanulata</taxon>
        <taxon>Hydridae</taxon>
        <taxon>Hydra</taxon>
    </lineage>
</organism>
<keyword evidence="2" id="KW-1185">Reference proteome</keyword>
<feature type="domain" description="PiggyBac transposable element-derived protein" evidence="1">
    <location>
        <begin position="105"/>
        <end position="406"/>
    </location>
</feature>
<proteinExistence type="predicted"/>
<evidence type="ECO:0000259" key="1">
    <source>
        <dbReference type="Pfam" id="PF13843"/>
    </source>
</evidence>